<sequence length="230" mass="26739">MAVFSDLPRELVMNILVRLMCVAKPSHSLIADPAFIALHLKHGRGDANSYLTRIPEEFSRNKRFCMLMYDQNMSVKHFIKREIPFRKHSGTDYYAANNSIVSFEMAERAFKTIELPDECFGHFADRGSLPDDWTPGVFQESLALVVHGGADDYIWIIIHERVWGMKIRPLGFTKKGELLLDDDGDIGELISFDLETLRNLDFLEELIHTMWFLSWRAYVYFSKLKMRPWG</sequence>
<evidence type="ECO:0000313" key="1">
    <source>
        <dbReference type="EMBL" id="KAB1215915.1"/>
    </source>
</evidence>
<reference evidence="1 2" key="1">
    <citation type="journal article" date="2019" name="Plant Biotechnol. J.">
        <title>The red bayberry genome and genetic basis of sex determination.</title>
        <authorList>
            <person name="Jia H.M."/>
            <person name="Jia H.J."/>
            <person name="Cai Q.L."/>
            <person name="Wang Y."/>
            <person name="Zhao H.B."/>
            <person name="Yang W.F."/>
            <person name="Wang G.Y."/>
            <person name="Li Y.H."/>
            <person name="Zhan D.L."/>
            <person name="Shen Y.T."/>
            <person name="Niu Q.F."/>
            <person name="Chang L."/>
            <person name="Qiu J."/>
            <person name="Zhao L."/>
            <person name="Xie H.B."/>
            <person name="Fu W.Y."/>
            <person name="Jin J."/>
            <person name="Li X.W."/>
            <person name="Jiao Y."/>
            <person name="Zhou C.C."/>
            <person name="Tu T."/>
            <person name="Chai C.Y."/>
            <person name="Gao J.L."/>
            <person name="Fan L.J."/>
            <person name="van de Weg E."/>
            <person name="Wang J.Y."/>
            <person name="Gao Z.S."/>
        </authorList>
    </citation>
    <scope>NUCLEOTIDE SEQUENCE [LARGE SCALE GENOMIC DNA]</scope>
    <source>
        <tissue evidence="1">Leaves</tissue>
    </source>
</reference>
<name>A0A6A1VTA4_9ROSI</name>
<dbReference type="EMBL" id="RXIC02000022">
    <property type="protein sequence ID" value="KAB1215915.1"/>
    <property type="molecule type" value="Genomic_DNA"/>
</dbReference>
<proteinExistence type="predicted"/>
<dbReference type="Proteomes" id="UP000516437">
    <property type="component" value="Chromosome 4"/>
</dbReference>
<organism evidence="1 2">
    <name type="scientific">Morella rubra</name>
    <name type="common">Chinese bayberry</name>
    <dbReference type="NCBI Taxonomy" id="262757"/>
    <lineage>
        <taxon>Eukaryota</taxon>
        <taxon>Viridiplantae</taxon>
        <taxon>Streptophyta</taxon>
        <taxon>Embryophyta</taxon>
        <taxon>Tracheophyta</taxon>
        <taxon>Spermatophyta</taxon>
        <taxon>Magnoliopsida</taxon>
        <taxon>eudicotyledons</taxon>
        <taxon>Gunneridae</taxon>
        <taxon>Pentapetalae</taxon>
        <taxon>rosids</taxon>
        <taxon>fabids</taxon>
        <taxon>Fagales</taxon>
        <taxon>Myricaceae</taxon>
        <taxon>Morella</taxon>
    </lineage>
</organism>
<accession>A0A6A1VTA4</accession>
<evidence type="ECO:0008006" key="3">
    <source>
        <dbReference type="Google" id="ProtNLM"/>
    </source>
</evidence>
<comment type="caution">
    <text evidence="1">The sequence shown here is derived from an EMBL/GenBank/DDBJ whole genome shotgun (WGS) entry which is preliminary data.</text>
</comment>
<keyword evidence="2" id="KW-1185">Reference proteome</keyword>
<evidence type="ECO:0000313" key="2">
    <source>
        <dbReference type="Proteomes" id="UP000516437"/>
    </source>
</evidence>
<dbReference type="AlphaFoldDB" id="A0A6A1VTA4"/>
<gene>
    <name evidence="1" type="ORF">CJ030_MR4G028689</name>
</gene>
<protein>
    <recommendedName>
        <fullName evidence="3">F-box domain-containing protein</fullName>
    </recommendedName>
</protein>